<evidence type="ECO:0000256" key="15">
    <source>
        <dbReference type="SAM" id="MobiDB-lite"/>
    </source>
</evidence>
<feature type="compositionally biased region" description="Low complexity" evidence="15">
    <location>
        <begin position="599"/>
        <end position="609"/>
    </location>
</feature>
<dbReference type="Gene3D" id="1.10.510.10">
    <property type="entry name" value="Transferase(Phosphotransferase) domain 1"/>
    <property type="match status" value="1"/>
</dbReference>
<keyword evidence="6" id="KW-0479">Metal-binding</keyword>
<feature type="compositionally biased region" description="Basic and acidic residues" evidence="15">
    <location>
        <begin position="718"/>
        <end position="733"/>
    </location>
</feature>
<feature type="compositionally biased region" description="Acidic residues" evidence="15">
    <location>
        <begin position="610"/>
        <end position="622"/>
    </location>
</feature>
<feature type="compositionally biased region" description="Acidic residues" evidence="15">
    <location>
        <begin position="922"/>
        <end position="933"/>
    </location>
</feature>
<feature type="compositionally biased region" description="Polar residues" evidence="15">
    <location>
        <begin position="734"/>
        <end position="747"/>
    </location>
</feature>
<evidence type="ECO:0000256" key="3">
    <source>
        <dbReference type="ARBA" id="ARBA00012513"/>
    </source>
</evidence>
<feature type="region of interest" description="Disordered" evidence="15">
    <location>
        <begin position="595"/>
        <end position="855"/>
    </location>
</feature>
<evidence type="ECO:0000259" key="16">
    <source>
        <dbReference type="PROSITE" id="PS50011"/>
    </source>
</evidence>
<feature type="compositionally biased region" description="Acidic residues" evidence="15">
    <location>
        <begin position="999"/>
        <end position="1014"/>
    </location>
</feature>
<feature type="compositionally biased region" description="Basic and acidic residues" evidence="15">
    <location>
        <begin position="832"/>
        <end position="842"/>
    </location>
</feature>
<dbReference type="InterPro" id="IPR011009">
    <property type="entry name" value="Kinase-like_dom_sf"/>
</dbReference>
<feature type="region of interest" description="Disordered" evidence="15">
    <location>
        <begin position="24"/>
        <end position="111"/>
    </location>
</feature>
<accession>A0A6P8XS16</accession>
<comment type="catalytic activity">
    <reaction evidence="13">
        <text>L-seryl-[protein] + ATP = O-phospho-L-seryl-[protein] + ADP + H(+)</text>
        <dbReference type="Rhea" id="RHEA:17989"/>
        <dbReference type="Rhea" id="RHEA-COMP:9863"/>
        <dbReference type="Rhea" id="RHEA-COMP:11604"/>
        <dbReference type="ChEBI" id="CHEBI:15378"/>
        <dbReference type="ChEBI" id="CHEBI:29999"/>
        <dbReference type="ChEBI" id="CHEBI:30616"/>
        <dbReference type="ChEBI" id="CHEBI:83421"/>
        <dbReference type="ChEBI" id="CHEBI:456216"/>
        <dbReference type="EC" id="2.7.11.1"/>
    </reaction>
</comment>
<evidence type="ECO:0000313" key="18">
    <source>
        <dbReference type="RefSeq" id="XP_034115944.2"/>
    </source>
</evidence>
<dbReference type="InterPro" id="IPR008271">
    <property type="entry name" value="Ser/Thr_kinase_AS"/>
</dbReference>
<dbReference type="InterPro" id="IPR050205">
    <property type="entry name" value="CDPK_Ser/Thr_kinases"/>
</dbReference>
<dbReference type="PROSITE" id="PS50011">
    <property type="entry name" value="PROTEIN_KINASE_DOM"/>
    <property type="match status" value="1"/>
</dbReference>
<feature type="region of interest" description="Disordered" evidence="15">
    <location>
        <begin position="1229"/>
        <end position="1252"/>
    </location>
</feature>
<evidence type="ECO:0000256" key="5">
    <source>
        <dbReference type="ARBA" id="ARBA00022679"/>
    </source>
</evidence>
<evidence type="ECO:0000256" key="13">
    <source>
        <dbReference type="ARBA" id="ARBA00048679"/>
    </source>
</evidence>
<feature type="compositionally biased region" description="Basic and acidic residues" evidence="15">
    <location>
        <begin position="86"/>
        <end position="101"/>
    </location>
</feature>
<dbReference type="Pfam" id="PF00069">
    <property type="entry name" value="Pkinase"/>
    <property type="match status" value="1"/>
</dbReference>
<evidence type="ECO:0000313" key="17">
    <source>
        <dbReference type="Proteomes" id="UP000515160"/>
    </source>
</evidence>
<dbReference type="GO" id="GO:0046872">
    <property type="term" value="F:metal ion binding"/>
    <property type="evidence" value="ECO:0007669"/>
    <property type="project" value="UniProtKB-KW"/>
</dbReference>
<comment type="catalytic activity">
    <reaction evidence="12">
        <text>L-threonyl-[protein] + ATP = O-phospho-L-threonyl-[protein] + ADP + H(+)</text>
        <dbReference type="Rhea" id="RHEA:46608"/>
        <dbReference type="Rhea" id="RHEA-COMP:11060"/>
        <dbReference type="Rhea" id="RHEA-COMP:11605"/>
        <dbReference type="ChEBI" id="CHEBI:15378"/>
        <dbReference type="ChEBI" id="CHEBI:30013"/>
        <dbReference type="ChEBI" id="CHEBI:30616"/>
        <dbReference type="ChEBI" id="CHEBI:61977"/>
        <dbReference type="ChEBI" id="CHEBI:456216"/>
        <dbReference type="EC" id="2.7.11.1"/>
    </reaction>
</comment>
<dbReference type="PANTHER" id="PTHR24349">
    <property type="entry name" value="SERINE/THREONINE-PROTEIN KINASE"/>
    <property type="match status" value="1"/>
</dbReference>
<proteinExistence type="inferred from homology"/>
<keyword evidence="8 18" id="KW-0418">Kinase</keyword>
<dbReference type="OrthoDB" id="5794026at2759"/>
<feature type="region of interest" description="Disordered" evidence="15">
    <location>
        <begin position="885"/>
        <end position="1146"/>
    </location>
</feature>
<keyword evidence="17" id="KW-1185">Reference proteome</keyword>
<feature type="domain" description="Protein kinase" evidence="16">
    <location>
        <begin position="123"/>
        <end position="408"/>
    </location>
</feature>
<dbReference type="SUPFAM" id="SSF56112">
    <property type="entry name" value="Protein kinase-like (PK-like)"/>
    <property type="match status" value="1"/>
</dbReference>
<dbReference type="EC" id="2.7.11.1" evidence="3"/>
<dbReference type="CTD" id="44672"/>
<feature type="compositionally biased region" description="Low complexity" evidence="15">
    <location>
        <begin position="885"/>
        <end position="903"/>
    </location>
</feature>
<feature type="compositionally biased region" description="Basic and acidic residues" evidence="15">
    <location>
        <begin position="623"/>
        <end position="640"/>
    </location>
</feature>
<feature type="region of interest" description="Disordered" evidence="15">
    <location>
        <begin position="1159"/>
        <end position="1208"/>
    </location>
</feature>
<dbReference type="GeneID" id="117575716"/>
<keyword evidence="11" id="KW-0810">Translation regulation</keyword>
<evidence type="ECO:0000256" key="2">
    <source>
        <dbReference type="ARBA" id="ARBA00006692"/>
    </source>
</evidence>
<feature type="compositionally biased region" description="Polar residues" evidence="15">
    <location>
        <begin position="1080"/>
        <end position="1092"/>
    </location>
</feature>
<dbReference type="FunFam" id="3.30.200.20:FF:000093">
    <property type="entry name" value="Putative map kinase-interacting serine/threonine-protein kinase 1"/>
    <property type="match status" value="1"/>
</dbReference>
<feature type="compositionally biased region" description="Low complexity" evidence="15">
    <location>
        <begin position="46"/>
        <end position="61"/>
    </location>
</feature>
<evidence type="ECO:0000256" key="12">
    <source>
        <dbReference type="ARBA" id="ARBA00047899"/>
    </source>
</evidence>
<evidence type="ECO:0000256" key="8">
    <source>
        <dbReference type="ARBA" id="ARBA00022777"/>
    </source>
</evidence>
<keyword evidence="9 14" id="KW-0067">ATP-binding</keyword>
<dbReference type="Gene3D" id="3.30.200.20">
    <property type="entry name" value="Phosphorylase Kinase, domain 1"/>
    <property type="match status" value="1"/>
</dbReference>
<feature type="compositionally biased region" description="Low complexity" evidence="15">
    <location>
        <begin position="1165"/>
        <end position="1187"/>
    </location>
</feature>
<keyword evidence="7 14" id="KW-0547">Nucleotide-binding</keyword>
<evidence type="ECO:0000256" key="14">
    <source>
        <dbReference type="PROSITE-ProRule" id="PRU10141"/>
    </source>
</evidence>
<evidence type="ECO:0000256" key="10">
    <source>
        <dbReference type="ARBA" id="ARBA00022842"/>
    </source>
</evidence>
<protein>
    <recommendedName>
        <fullName evidence="3">non-specific serine/threonine protein kinase</fullName>
        <ecNumber evidence="3">2.7.11.1</ecNumber>
    </recommendedName>
</protein>
<feature type="compositionally biased region" description="Basic residues" evidence="15">
    <location>
        <begin position="1021"/>
        <end position="1034"/>
    </location>
</feature>
<feature type="compositionally biased region" description="Polar residues" evidence="15">
    <location>
        <begin position="980"/>
        <end position="990"/>
    </location>
</feature>
<comment type="cofactor">
    <cofactor evidence="1">
        <name>Mg(2+)</name>
        <dbReference type="ChEBI" id="CHEBI:18420"/>
    </cofactor>
</comment>
<organism evidence="17 18">
    <name type="scientific">Drosophila albomicans</name>
    <name type="common">Fruit fly</name>
    <dbReference type="NCBI Taxonomy" id="7291"/>
    <lineage>
        <taxon>Eukaryota</taxon>
        <taxon>Metazoa</taxon>
        <taxon>Ecdysozoa</taxon>
        <taxon>Arthropoda</taxon>
        <taxon>Hexapoda</taxon>
        <taxon>Insecta</taxon>
        <taxon>Pterygota</taxon>
        <taxon>Neoptera</taxon>
        <taxon>Endopterygota</taxon>
        <taxon>Diptera</taxon>
        <taxon>Brachycera</taxon>
        <taxon>Muscomorpha</taxon>
        <taxon>Ephydroidea</taxon>
        <taxon>Drosophilidae</taxon>
        <taxon>Drosophila</taxon>
    </lineage>
</organism>
<feature type="compositionally biased region" description="Basic and acidic residues" evidence="15">
    <location>
        <begin position="675"/>
        <end position="710"/>
    </location>
</feature>
<dbReference type="GO" id="GO:0005524">
    <property type="term" value="F:ATP binding"/>
    <property type="evidence" value="ECO:0007669"/>
    <property type="project" value="UniProtKB-UniRule"/>
</dbReference>
<dbReference type="InterPro" id="IPR000719">
    <property type="entry name" value="Prot_kinase_dom"/>
</dbReference>
<feature type="compositionally biased region" description="Low complexity" evidence="15">
    <location>
        <begin position="505"/>
        <end position="524"/>
    </location>
</feature>
<feature type="compositionally biased region" description="Polar residues" evidence="15">
    <location>
        <begin position="1135"/>
        <end position="1146"/>
    </location>
</feature>
<dbReference type="InterPro" id="IPR017441">
    <property type="entry name" value="Protein_kinase_ATP_BS"/>
</dbReference>
<gene>
    <name evidence="18" type="primary">LOC117575716</name>
</gene>
<dbReference type="RefSeq" id="XP_034115944.2">
    <property type="nucleotide sequence ID" value="XM_034260053.2"/>
</dbReference>
<feature type="compositionally biased region" description="Acidic residues" evidence="15">
    <location>
        <begin position="659"/>
        <end position="674"/>
    </location>
</feature>
<evidence type="ECO:0000256" key="7">
    <source>
        <dbReference type="ARBA" id="ARBA00022741"/>
    </source>
</evidence>
<evidence type="ECO:0000256" key="6">
    <source>
        <dbReference type="ARBA" id="ARBA00022723"/>
    </source>
</evidence>
<keyword evidence="5" id="KW-0808">Transferase</keyword>
<dbReference type="AlphaFoldDB" id="A0A6P8XS16"/>
<name>A0A6P8XS16_DROAB</name>
<feature type="compositionally biased region" description="Low complexity" evidence="15">
    <location>
        <begin position="24"/>
        <end position="38"/>
    </location>
</feature>
<evidence type="ECO:0000256" key="11">
    <source>
        <dbReference type="ARBA" id="ARBA00022845"/>
    </source>
</evidence>
<dbReference type="FunFam" id="1.10.510.10:FF:000119">
    <property type="entry name" value="Putative map kinase-interacting serine/threonine-protein kinase 1"/>
    <property type="match status" value="1"/>
</dbReference>
<keyword evidence="4" id="KW-0723">Serine/threonine-protein kinase</keyword>
<feature type="compositionally biased region" description="Low complexity" evidence="15">
    <location>
        <begin position="780"/>
        <end position="818"/>
    </location>
</feature>
<sequence>MVERILEEQNASTAATAAAKLRRNAGNANCTNNNASGSGDSGVGGSNVSCSNSCSQSQSDGQNELTRYSSEDVSGNESSEAPNMTEMERQAELNRHKEEMQKKRRKKRISSSLHSSTFQELYKLTGEILGEGAYASVQTCVNIYTDLEYAVKVIDKIPGHARARVFREVETFHHCQGHPGILQLIEFFEDDEKFYLVFEKINGGPLLTRIQEHICFSEREAAQIIKEIASGLDFLHKKGIAHRDLKPENILCVNTDSLCPIKICDFDLGSGIKFTTDISSPAATPQLLTPVGSAEFMAPEVVDLFVGEANYYDKRCDLWSLGVIAYILLCGYPPFSGNCGEDCGWNRGENCRTCQELLFESIQEGRFSFPEAEWHDVSDEAKELICGLLVKKASKRLSAEAVLNHTWIRMCEKEPHASNKQASRHKALQTPNNIRRNHQSAREISQFAESAMAVKRVILQHFSMRYDYMKERPNIYQPSQAYIDAYSDENYNPKPPAHFTRSRSQRNATAAASSSSYGGRLSTAQNAAQRQHSCPPSRQSSRNASSVFNNSGGFKTLNVHEEDDDDEEALEAFGRLDEGVDDEWAQSTRRYQLEREQQQRAAANGSCSEAEAEEEDDDESYEMGEREREDLQHYKHYWRELDEDDGDDYLYEQQQQREDDIEEEEDEEYDEEERDKDREEEKLKNEADNRNKQQFGVERDVMNGEQKVAETEDYDEENEKKKLIIDNMEKSKQSEFATPTTMRNNAQEMEIESVKNDEAKKKKKQEENDDVDGALWQRPTSSDISATTITANATATATESNNSSSSNNMQTTPVTTTTQMNGKSGEQQIETGNDKDNDYDNDKDIDDNDDEKRDDVKLLDSISDLNEKLPEIYETAKIVVNSAAVQEAATTTATAKPTTAGTASRATTCPPNDNDNDKDNDNDNDDNDDDNKEDDLNALKNVPTTAADATTMRTTFGNQQQQQQQPKYQQQQQPQKPAAGSNTNNRQQRNVCFATDVYQNDEDADIDEEDDNYDDVGTAHTTRKQRQQQHHRYIAPRGESTENWRYRSHQSEQPQQHSIAGGYRKYRPPFSTGGGGGHYGNQQRNYLGSFSHSGGAAGYKVAPPPPNPLPVLKHHQHRHNSAGSSSGSGGSPPSDEQSTLPGSQIRNWRQDCVYAPTMRGCGMNQSRSMQRSQHQHQQQQQQQQQQQGRIGSGRFVHSSQVPPHLLEKAPAVNVGMGLSSPSESLLLQRRMRQQQRPGDHLAEYCEPATASG</sequence>
<feature type="compositionally biased region" description="Polar residues" evidence="15">
    <location>
        <begin position="62"/>
        <end position="82"/>
    </location>
</feature>
<dbReference type="GO" id="GO:0006417">
    <property type="term" value="P:regulation of translation"/>
    <property type="evidence" value="ECO:0007669"/>
    <property type="project" value="UniProtKB-KW"/>
</dbReference>
<evidence type="ECO:0000256" key="9">
    <source>
        <dbReference type="ARBA" id="ARBA00022840"/>
    </source>
</evidence>
<reference evidence="18" key="1">
    <citation type="submission" date="2025-08" db="UniProtKB">
        <authorList>
            <consortium name="RefSeq"/>
        </authorList>
    </citation>
    <scope>IDENTIFICATION</scope>
    <source>
        <strain evidence="18">15112-1751.03</strain>
        <tissue evidence="18">Whole Adult</tissue>
    </source>
</reference>
<comment type="similarity">
    <text evidence="2">Belongs to the protein kinase superfamily. CAMK Ser/Thr protein kinase family.</text>
</comment>
<feature type="compositionally biased region" description="Low complexity" evidence="15">
    <location>
        <begin position="944"/>
        <end position="977"/>
    </location>
</feature>
<feature type="compositionally biased region" description="Polar residues" evidence="15">
    <location>
        <begin position="525"/>
        <end position="553"/>
    </location>
</feature>
<dbReference type="PROSITE" id="PS00107">
    <property type="entry name" value="PROTEIN_KINASE_ATP"/>
    <property type="match status" value="1"/>
</dbReference>
<dbReference type="GO" id="GO:0004674">
    <property type="term" value="F:protein serine/threonine kinase activity"/>
    <property type="evidence" value="ECO:0007669"/>
    <property type="project" value="UniProtKB-KW"/>
</dbReference>
<keyword evidence="10" id="KW-0460">Magnesium</keyword>
<dbReference type="Proteomes" id="UP000515160">
    <property type="component" value="Chromosome 2R"/>
</dbReference>
<feature type="compositionally biased region" description="Acidic residues" evidence="15">
    <location>
        <begin position="641"/>
        <end position="650"/>
    </location>
</feature>
<dbReference type="SMART" id="SM00220">
    <property type="entry name" value="S_TKc"/>
    <property type="match status" value="1"/>
</dbReference>
<feature type="binding site" evidence="14">
    <location>
        <position position="152"/>
    </location>
    <ligand>
        <name>ATP</name>
        <dbReference type="ChEBI" id="CHEBI:30616"/>
    </ligand>
</feature>
<dbReference type="PROSITE" id="PS00108">
    <property type="entry name" value="PROTEIN_KINASE_ST"/>
    <property type="match status" value="1"/>
</dbReference>
<feature type="compositionally biased region" description="Polar residues" evidence="15">
    <location>
        <begin position="819"/>
        <end position="831"/>
    </location>
</feature>
<evidence type="ECO:0000256" key="1">
    <source>
        <dbReference type="ARBA" id="ARBA00001946"/>
    </source>
</evidence>
<dbReference type="CDD" id="cd14090">
    <property type="entry name" value="STKc_Mnk"/>
    <property type="match status" value="1"/>
</dbReference>
<evidence type="ECO:0000256" key="4">
    <source>
        <dbReference type="ARBA" id="ARBA00022527"/>
    </source>
</evidence>
<feature type="region of interest" description="Disordered" evidence="15">
    <location>
        <begin position="486"/>
        <end position="566"/>
    </location>
</feature>
<feature type="compositionally biased region" description="Basic and acidic residues" evidence="15">
    <location>
        <begin position="752"/>
        <end position="766"/>
    </location>
</feature>